<proteinExistence type="predicted"/>
<feature type="region of interest" description="Disordered" evidence="1">
    <location>
        <begin position="448"/>
        <end position="474"/>
    </location>
</feature>
<protein>
    <submittedName>
        <fullName evidence="2">Uncharacterized protein</fullName>
    </submittedName>
</protein>
<gene>
    <name evidence="2" type="ORF">g.8949</name>
</gene>
<feature type="compositionally biased region" description="Basic and acidic residues" evidence="1">
    <location>
        <begin position="448"/>
        <end position="462"/>
    </location>
</feature>
<organism evidence="2">
    <name type="scientific">Clastoptera arizonana</name>
    <name type="common">Arizona spittle bug</name>
    <dbReference type="NCBI Taxonomy" id="38151"/>
    <lineage>
        <taxon>Eukaryota</taxon>
        <taxon>Metazoa</taxon>
        <taxon>Ecdysozoa</taxon>
        <taxon>Arthropoda</taxon>
        <taxon>Hexapoda</taxon>
        <taxon>Insecta</taxon>
        <taxon>Pterygota</taxon>
        <taxon>Neoptera</taxon>
        <taxon>Paraneoptera</taxon>
        <taxon>Hemiptera</taxon>
        <taxon>Auchenorrhyncha</taxon>
        <taxon>Cercopoidea</taxon>
        <taxon>Clastopteridae</taxon>
        <taxon>Clastoptera</taxon>
    </lineage>
</organism>
<evidence type="ECO:0000256" key="1">
    <source>
        <dbReference type="SAM" id="MobiDB-lite"/>
    </source>
</evidence>
<accession>A0A1B6CXP8</accession>
<evidence type="ECO:0000313" key="2">
    <source>
        <dbReference type="EMBL" id="JAS18252.1"/>
    </source>
</evidence>
<dbReference type="AlphaFoldDB" id="A0A1B6CXP8"/>
<feature type="region of interest" description="Disordered" evidence="1">
    <location>
        <begin position="120"/>
        <end position="140"/>
    </location>
</feature>
<name>A0A1B6CXP8_9HEMI</name>
<sequence length="496" mass="56780">MSGHHSTKPLVVPIPERGREIKTTRISPSLHLLKILNRDKSKTVCGDPRKIYHEGVKDGKVFFVPDSTLKRMENIVNLHLPIKKQAYYTDPKAHEMSMYEFHLNKLDLLIEKLDAIEAMSESSSESESSEEEPSSKPHSPFDIFIYKLDNIIMKLNDLSWQGGPEQKMLRSGLLKDGEEDKTNDQIDKCYNYNKTAFHMTNTFSRLSKSSVEFSGNSSNFISSTFSGCPLHYVVFGNFEDINTKFQVRKLQSENAQRKPTKSETSKRKNKILRINIVGKLLKNKVGSAEDDIERLDGLEEQGPEVINFTSPIDGHKFNHLCLSGKCIKEKGKNLPFITVLWKDRENNLKNESVQFIVPNELRCSTEEISHERFYTNIDGNEPETHIIKVPSKCTSDINEINKTKNEDGIKNIEKNPPNEMKGLKNLRSSVGHLKHKLSNNIKYFKEKDPSCSPSEEKQKSAEDTCQNIKPRNKRKKKSINICENPIFGQLVEFYVT</sequence>
<reference evidence="2" key="1">
    <citation type="submission" date="2015-12" db="EMBL/GenBank/DDBJ databases">
        <title>De novo transcriptome assembly of four potential Pierce s Disease insect vectors from Arizona vineyards.</title>
        <authorList>
            <person name="Tassone E.E."/>
        </authorList>
    </citation>
    <scope>NUCLEOTIDE SEQUENCE</scope>
</reference>
<dbReference type="EMBL" id="GEDC01019046">
    <property type="protein sequence ID" value="JAS18252.1"/>
    <property type="molecule type" value="Transcribed_RNA"/>
</dbReference>